<dbReference type="NCBIfam" id="NF038013">
    <property type="entry name" value="AceTr_1"/>
    <property type="match status" value="1"/>
</dbReference>
<keyword evidence="3 6" id="KW-0812">Transmembrane</keyword>
<feature type="transmembrane region" description="Helical" evidence="6">
    <location>
        <begin position="105"/>
        <end position="126"/>
    </location>
</feature>
<keyword evidence="4 6" id="KW-1133">Transmembrane helix</keyword>
<dbReference type="PANTHER" id="PTHR31123:SF1">
    <property type="entry name" value="ACCUMULATION OF DYADS PROTEIN 2-RELATED"/>
    <property type="match status" value="1"/>
</dbReference>
<dbReference type="InterPro" id="IPR047622">
    <property type="entry name" value="GPR1_FUN34_YAAH"/>
</dbReference>
<proteinExistence type="inferred from homology"/>
<feature type="transmembrane region" description="Helical" evidence="6">
    <location>
        <begin position="40"/>
        <end position="58"/>
    </location>
</feature>
<evidence type="ECO:0000256" key="2">
    <source>
        <dbReference type="ARBA" id="ARBA00005587"/>
    </source>
</evidence>
<name>A0AA39QWB1_9LECA</name>
<feature type="transmembrane region" description="Helical" evidence="6">
    <location>
        <begin position="165"/>
        <end position="187"/>
    </location>
</feature>
<comment type="similarity">
    <text evidence="2">Belongs to the acetate uptake transporter (AceTr) (TC 2.A.96) family.</text>
</comment>
<dbReference type="Pfam" id="PF01184">
    <property type="entry name" value="Gpr1_Fun34_YaaH"/>
    <property type="match status" value="1"/>
</dbReference>
<evidence type="ECO:0000256" key="5">
    <source>
        <dbReference type="ARBA" id="ARBA00023136"/>
    </source>
</evidence>
<keyword evidence="5 6" id="KW-0472">Membrane</keyword>
<evidence type="ECO:0000256" key="6">
    <source>
        <dbReference type="SAM" id="Phobius"/>
    </source>
</evidence>
<dbReference type="EMBL" id="JAFEKC020000019">
    <property type="protein sequence ID" value="KAK0508898.1"/>
    <property type="molecule type" value="Genomic_DNA"/>
</dbReference>
<dbReference type="InterPro" id="IPR051633">
    <property type="entry name" value="AceTr"/>
</dbReference>
<keyword evidence="8" id="KW-1185">Reference proteome</keyword>
<reference evidence="7" key="1">
    <citation type="submission" date="2023-03" db="EMBL/GenBank/DDBJ databases">
        <title>Complete genome of Cladonia borealis.</title>
        <authorList>
            <person name="Park H."/>
        </authorList>
    </citation>
    <scope>NUCLEOTIDE SEQUENCE</scope>
    <source>
        <strain evidence="7">ANT050790</strain>
    </source>
</reference>
<comment type="subcellular location">
    <subcellularLocation>
        <location evidence="1">Membrane</location>
        <topology evidence="1">Multi-pass membrane protein</topology>
    </subcellularLocation>
</comment>
<dbReference type="PANTHER" id="PTHR31123">
    <property type="entry name" value="ACCUMULATION OF DYADS PROTEIN 2-RELATED"/>
    <property type="match status" value="1"/>
</dbReference>
<sequence length="236" mass="24947">MSSSPSEKDDIHNTAHLEAQGGNDSSQPGMPVYHPHLANPAPLGLLSFATSLFLISLAGMGTRGVEAPNIIITSMIFFGGICQYIAGIMAFITGNTLEATLFSSYAGFNVAYALIFVPGTGVLAAYTDAATGQPLPELDQALALLIWAWFILTVIFTIAATRTSWSLLLALLFFDLELLLLAVGYTVGNDRILIASRGVGFMVAFCAYWSGTAGLWGSGATMINLPTGDLSNKRDA</sequence>
<dbReference type="GO" id="GO:0015123">
    <property type="term" value="F:acetate transmembrane transporter activity"/>
    <property type="evidence" value="ECO:0007669"/>
    <property type="project" value="TreeGrafter"/>
</dbReference>
<dbReference type="Proteomes" id="UP001166286">
    <property type="component" value="Unassembled WGS sequence"/>
</dbReference>
<accession>A0AA39QWB1</accession>
<feature type="transmembrane region" description="Helical" evidence="6">
    <location>
        <begin position="199"/>
        <end position="217"/>
    </location>
</feature>
<evidence type="ECO:0000256" key="3">
    <source>
        <dbReference type="ARBA" id="ARBA00022692"/>
    </source>
</evidence>
<comment type="caution">
    <text evidence="7">The sequence shown here is derived from an EMBL/GenBank/DDBJ whole genome shotgun (WGS) entry which is preliminary data.</text>
</comment>
<dbReference type="AlphaFoldDB" id="A0AA39QWB1"/>
<dbReference type="PROSITE" id="PS01114">
    <property type="entry name" value="GPR1_FUN34_YAAH"/>
    <property type="match status" value="1"/>
</dbReference>
<gene>
    <name evidence="7" type="ORF">JMJ35_008269</name>
</gene>
<feature type="transmembrane region" description="Helical" evidence="6">
    <location>
        <begin position="70"/>
        <end position="93"/>
    </location>
</feature>
<evidence type="ECO:0000256" key="1">
    <source>
        <dbReference type="ARBA" id="ARBA00004141"/>
    </source>
</evidence>
<protein>
    <submittedName>
        <fullName evidence="7">Uncharacterized protein</fullName>
    </submittedName>
</protein>
<organism evidence="7 8">
    <name type="scientific">Cladonia borealis</name>
    <dbReference type="NCBI Taxonomy" id="184061"/>
    <lineage>
        <taxon>Eukaryota</taxon>
        <taxon>Fungi</taxon>
        <taxon>Dikarya</taxon>
        <taxon>Ascomycota</taxon>
        <taxon>Pezizomycotina</taxon>
        <taxon>Lecanoromycetes</taxon>
        <taxon>OSLEUM clade</taxon>
        <taxon>Lecanoromycetidae</taxon>
        <taxon>Lecanorales</taxon>
        <taxon>Lecanorineae</taxon>
        <taxon>Cladoniaceae</taxon>
        <taxon>Cladonia</taxon>
    </lineage>
</organism>
<evidence type="ECO:0000313" key="8">
    <source>
        <dbReference type="Proteomes" id="UP001166286"/>
    </source>
</evidence>
<dbReference type="GO" id="GO:0005886">
    <property type="term" value="C:plasma membrane"/>
    <property type="evidence" value="ECO:0007669"/>
    <property type="project" value="TreeGrafter"/>
</dbReference>
<feature type="transmembrane region" description="Helical" evidence="6">
    <location>
        <begin position="138"/>
        <end position="159"/>
    </location>
</feature>
<dbReference type="InterPro" id="IPR000791">
    <property type="entry name" value="Gpr1/Fun34/SatP-like"/>
</dbReference>
<evidence type="ECO:0000313" key="7">
    <source>
        <dbReference type="EMBL" id="KAK0508898.1"/>
    </source>
</evidence>
<evidence type="ECO:0000256" key="4">
    <source>
        <dbReference type="ARBA" id="ARBA00022989"/>
    </source>
</evidence>